<dbReference type="Gene3D" id="3.30.70.2970">
    <property type="entry name" value="Protein of unknown function (DUF541), domain 2"/>
    <property type="match status" value="1"/>
</dbReference>
<dbReference type="OrthoDB" id="3724496at2"/>
<keyword evidence="2" id="KW-1185">Reference proteome</keyword>
<name>A0A2S0WWX4_9MICO</name>
<proteinExistence type="predicted"/>
<dbReference type="Pfam" id="PF04402">
    <property type="entry name" value="SIMPL"/>
    <property type="match status" value="1"/>
</dbReference>
<protein>
    <submittedName>
        <fullName evidence="1">SIMPL domain-containing protein</fullName>
    </submittedName>
</protein>
<dbReference type="PANTHER" id="PTHR34387">
    <property type="entry name" value="SLR1258 PROTEIN"/>
    <property type="match status" value="1"/>
</dbReference>
<dbReference type="AlphaFoldDB" id="A0A2S0WWX4"/>
<evidence type="ECO:0000313" key="2">
    <source>
        <dbReference type="Proteomes" id="UP000244729"/>
    </source>
</evidence>
<gene>
    <name evidence="1" type="ORF">DCE93_09375</name>
</gene>
<reference evidence="1 2" key="1">
    <citation type="submission" date="2018-04" db="EMBL/GenBank/DDBJ databases">
        <authorList>
            <person name="Li J."/>
        </authorList>
    </citation>
    <scope>NUCLEOTIDE SEQUENCE [LARGE SCALE GENOMIC DNA]</scope>
    <source>
        <strain evidence="2">30A</strain>
    </source>
</reference>
<dbReference type="InterPro" id="IPR007497">
    <property type="entry name" value="SIMPL/DUF541"/>
</dbReference>
<dbReference type="PANTHER" id="PTHR34387:SF2">
    <property type="entry name" value="SLR1258 PROTEIN"/>
    <property type="match status" value="1"/>
</dbReference>
<dbReference type="GO" id="GO:0006974">
    <property type="term" value="P:DNA damage response"/>
    <property type="evidence" value="ECO:0007669"/>
    <property type="project" value="TreeGrafter"/>
</dbReference>
<dbReference type="KEGG" id="agm:DCE93_09375"/>
<sequence>MYLEVHVPTVIAVRGIAEERIAPELGAVSLTVSASGAERDSTFARTSLAHEQLLAEVRELESSGALDSWSAGQVRVSSHRPWNNEGRQLPVVHQASADVEVVFTDLERLAEWVGAVSLGESIGVGGIDWRLTDATRRRTQEAAQRGAVADAVAKAAVYASALGLGAPTPAELADTGLLTAHPVPQGGGERLYAMRVSADSTGSGGPSLVPAPLVIEAAVEARFTADPA</sequence>
<evidence type="ECO:0000313" key="1">
    <source>
        <dbReference type="EMBL" id="AWB95845.1"/>
    </source>
</evidence>
<dbReference type="EMBL" id="CP028913">
    <property type="protein sequence ID" value="AWB95845.1"/>
    <property type="molecule type" value="Genomic_DNA"/>
</dbReference>
<dbReference type="InterPro" id="IPR052022">
    <property type="entry name" value="26kDa_periplasmic_antigen"/>
</dbReference>
<organism evidence="1 2">
    <name type="scientific">Agromyces badenianii</name>
    <dbReference type="NCBI Taxonomy" id="2080742"/>
    <lineage>
        <taxon>Bacteria</taxon>
        <taxon>Bacillati</taxon>
        <taxon>Actinomycetota</taxon>
        <taxon>Actinomycetes</taxon>
        <taxon>Micrococcales</taxon>
        <taxon>Microbacteriaceae</taxon>
        <taxon>Agromyces</taxon>
    </lineage>
</organism>
<accession>A0A2S0WWX4</accession>
<dbReference type="Gene3D" id="3.30.110.170">
    <property type="entry name" value="Protein of unknown function (DUF541), domain 1"/>
    <property type="match status" value="1"/>
</dbReference>
<dbReference type="Proteomes" id="UP000244729">
    <property type="component" value="Chromosome"/>
</dbReference>